<dbReference type="InterPro" id="IPR003776">
    <property type="entry name" value="YcaO-like_dom"/>
</dbReference>
<dbReference type="PROSITE" id="PS51664">
    <property type="entry name" value="YCAO"/>
    <property type="match status" value="1"/>
</dbReference>
<dbReference type="EMBL" id="AGWN01000005">
    <property type="protein sequence ID" value="EPD29322.1"/>
    <property type="molecule type" value="Genomic_DNA"/>
</dbReference>
<reference evidence="2 3" key="1">
    <citation type="submission" date="2013-05" db="EMBL/GenBank/DDBJ databases">
        <title>The Genome Sequence of Actinomyces europaeus ACS-120-V-COL10B.</title>
        <authorList>
            <consortium name="The Broad Institute Genomics Platform"/>
            <person name="Earl A."/>
            <person name="Ward D."/>
            <person name="Feldgarden M."/>
            <person name="Gevers D."/>
            <person name="Saerens B."/>
            <person name="Vaneechoutte M."/>
            <person name="Walker B."/>
            <person name="Young S."/>
            <person name="Zeng Q."/>
            <person name="Gargeya S."/>
            <person name="Fitzgerald M."/>
            <person name="Haas B."/>
            <person name="Abouelleil A."/>
            <person name="Allen A.W."/>
            <person name="Alvarado L."/>
            <person name="Arachchi H.M."/>
            <person name="Berlin A.M."/>
            <person name="Chapman S.B."/>
            <person name="Gainer-Dewar J."/>
            <person name="Goldberg J."/>
            <person name="Griggs A."/>
            <person name="Gujja S."/>
            <person name="Hansen M."/>
            <person name="Howarth C."/>
            <person name="Imamovic A."/>
            <person name="Ireland A."/>
            <person name="Larimer J."/>
            <person name="McCowan C."/>
            <person name="Murphy C."/>
            <person name="Pearson M."/>
            <person name="Poon T.W."/>
            <person name="Priest M."/>
            <person name="Roberts A."/>
            <person name="Saif S."/>
            <person name="Shea T."/>
            <person name="Sisk P."/>
            <person name="Sykes S."/>
            <person name="Wortman J."/>
            <person name="Nusbaum C."/>
            <person name="Birren B."/>
        </authorList>
    </citation>
    <scope>NUCLEOTIDE SEQUENCE [LARGE SCALE GENOMIC DNA]</scope>
    <source>
        <strain evidence="2 3">ACS-120-V-Col10b</strain>
    </source>
</reference>
<evidence type="ECO:0000259" key="1">
    <source>
        <dbReference type="PROSITE" id="PS51664"/>
    </source>
</evidence>
<proteinExistence type="predicted"/>
<sequence length="577" mass="63541">MFAESARGLFEIPGGFLVSSDDARSSLGDLELRQRWLRTRSRHILQIAAKSSARHVFQGPPIFPGIREGMRRACDHLSREEQNRYAVWEFHAELGQIRRGIPTLGKDWEEGRAAQSADLPNQTGHNADTLLDEAGENGVSPGAAKAGLRATALSDMRLPQQVVANRVASYLGCPPNLEVGWTTSSPATGKTPNWNGKEVRSLLWSGHLNSLELSETAALLEGVERRVGALESEPRSVTAKGEELSGRVLTPEDFPPYPDGFYGVLGAPYDSTQPHEWVRVTRLHDGSEAWLAREYVYYGQQVEHQLWALGSSSGCATGSTIAEAELFGLLELIERDSFVGCWYAGINAAPVSIENIRSLDALRARAALLGIELKCGLLPSIIGIPVVVATAQVEDEVGVILAFGAACQPDLESAVNGALNEVWTYINERAKSAREHRDKIERLHADPTLCAGIEDHPLFAMYPSHSAYLEFVDTDQSFLAKIDPSWQAWSKRSASQLLEHVVGLLDAEGVDVWAHRQTSRFEQSLGLETVMMVAPNLLPLDFGWKQQRALQSERLRKIIGKYHGPNAKPRRLPHPFS</sequence>
<evidence type="ECO:0000313" key="2">
    <source>
        <dbReference type="EMBL" id="EPD29322.1"/>
    </source>
</evidence>
<gene>
    <name evidence="2" type="ORF">HMPREF9238_01634</name>
</gene>
<dbReference type="Proteomes" id="UP000014387">
    <property type="component" value="Unassembled WGS sequence"/>
</dbReference>
<comment type="caution">
    <text evidence="2">The sequence shown here is derived from an EMBL/GenBank/DDBJ whole genome shotgun (WGS) entry which is preliminary data.</text>
</comment>
<dbReference type="OrthoDB" id="2379922at2"/>
<feature type="domain" description="YcaO" evidence="1">
    <location>
        <begin position="206"/>
        <end position="577"/>
    </location>
</feature>
<accession>A0A9W5RCT3</accession>
<dbReference type="AlphaFoldDB" id="A0A9W5RCT3"/>
<name>A0A9W5RCT3_9ACTO</name>
<dbReference type="Pfam" id="PF02624">
    <property type="entry name" value="YcaO"/>
    <property type="match status" value="1"/>
</dbReference>
<dbReference type="PANTHER" id="PTHR37809:SF1">
    <property type="entry name" value="RIBOSOMAL PROTEIN S12 METHYLTHIOTRANSFERASE ACCESSORY FACTOR YCAO"/>
    <property type="match status" value="1"/>
</dbReference>
<evidence type="ECO:0000313" key="3">
    <source>
        <dbReference type="Proteomes" id="UP000014387"/>
    </source>
</evidence>
<keyword evidence="3" id="KW-1185">Reference proteome</keyword>
<dbReference type="RefSeq" id="WP_016444955.1">
    <property type="nucleotide sequence ID" value="NZ_KE150268.1"/>
</dbReference>
<dbReference type="Gene3D" id="3.30.1330.230">
    <property type="match status" value="1"/>
</dbReference>
<dbReference type="Gene3D" id="3.30.160.660">
    <property type="match status" value="1"/>
</dbReference>
<dbReference type="Gene3D" id="3.30.40.250">
    <property type="match status" value="1"/>
</dbReference>
<protein>
    <submittedName>
        <fullName evidence="2">SagD family bacteriocin biosynthesis docking scaffold</fullName>
    </submittedName>
</protein>
<dbReference type="PANTHER" id="PTHR37809">
    <property type="entry name" value="RIBOSOMAL PROTEIN S12 METHYLTHIOTRANSFERASE ACCESSORY FACTOR YCAO"/>
    <property type="match status" value="1"/>
</dbReference>
<organism evidence="2 3">
    <name type="scientific">Gleimia europaea ACS-120-V-Col10b</name>
    <dbReference type="NCBI Taxonomy" id="883069"/>
    <lineage>
        <taxon>Bacteria</taxon>
        <taxon>Bacillati</taxon>
        <taxon>Actinomycetota</taxon>
        <taxon>Actinomycetes</taxon>
        <taxon>Actinomycetales</taxon>
        <taxon>Actinomycetaceae</taxon>
        <taxon>Gleimia</taxon>
    </lineage>
</organism>